<accession>A0A0V1LZ71</accession>
<reference evidence="1 2" key="1">
    <citation type="submission" date="2015-01" db="EMBL/GenBank/DDBJ databases">
        <title>Evolution of Trichinella species and genotypes.</title>
        <authorList>
            <person name="Korhonen P.K."/>
            <person name="Edoardo P."/>
            <person name="Giuseppe L.R."/>
            <person name="Gasser R.B."/>
        </authorList>
    </citation>
    <scope>NUCLEOTIDE SEQUENCE [LARGE SCALE GENOMIC DNA]</scope>
    <source>
        <strain evidence="1">ISS1980</strain>
    </source>
</reference>
<name>A0A0V1LZ71_9BILA</name>
<evidence type="ECO:0000313" key="1">
    <source>
        <dbReference type="EMBL" id="KRZ64797.1"/>
    </source>
</evidence>
<comment type="caution">
    <text evidence="1">The sequence shown here is derived from an EMBL/GenBank/DDBJ whole genome shotgun (WGS) entry which is preliminary data.</text>
</comment>
<dbReference type="AlphaFoldDB" id="A0A0V1LZ71"/>
<proteinExistence type="predicted"/>
<sequence>MLPSRPQILPKKRVAGGKRFDNLYGRRRLRHVDVDSFYCDNL</sequence>
<gene>
    <name evidence="1" type="ORF">T10_5419</name>
</gene>
<dbReference type="Proteomes" id="UP000054843">
    <property type="component" value="Unassembled WGS sequence"/>
</dbReference>
<evidence type="ECO:0000313" key="2">
    <source>
        <dbReference type="Proteomes" id="UP000054843"/>
    </source>
</evidence>
<keyword evidence="2" id="KW-1185">Reference proteome</keyword>
<dbReference type="EMBL" id="JYDO01000767">
    <property type="protein sequence ID" value="KRZ64797.1"/>
    <property type="molecule type" value="Genomic_DNA"/>
</dbReference>
<protein>
    <submittedName>
        <fullName evidence="1">Uncharacterized protein</fullName>
    </submittedName>
</protein>
<organism evidence="1 2">
    <name type="scientific">Trichinella papuae</name>
    <dbReference type="NCBI Taxonomy" id="268474"/>
    <lineage>
        <taxon>Eukaryota</taxon>
        <taxon>Metazoa</taxon>
        <taxon>Ecdysozoa</taxon>
        <taxon>Nematoda</taxon>
        <taxon>Enoplea</taxon>
        <taxon>Dorylaimia</taxon>
        <taxon>Trichinellida</taxon>
        <taxon>Trichinellidae</taxon>
        <taxon>Trichinella</taxon>
    </lineage>
</organism>